<gene>
    <name evidence="6" type="ORF">SORBI_3003G384700</name>
</gene>
<evidence type="ECO:0000256" key="2">
    <source>
        <dbReference type="ARBA" id="ARBA00004191"/>
    </source>
</evidence>
<dbReference type="GO" id="GO:0016787">
    <property type="term" value="F:hydrolase activity"/>
    <property type="evidence" value="ECO:0007669"/>
    <property type="project" value="UniProtKB-KW"/>
</dbReference>
<reference evidence="7" key="2">
    <citation type="journal article" date="2018" name="Plant J.">
        <title>The Sorghum bicolor reference genome: improved assembly, gene annotations, a transcriptome atlas, and signatures of genome organization.</title>
        <authorList>
            <person name="McCormick R.F."/>
            <person name="Truong S.K."/>
            <person name="Sreedasyam A."/>
            <person name="Jenkins J."/>
            <person name="Shu S."/>
            <person name="Sims D."/>
            <person name="Kennedy M."/>
            <person name="Amirebrahimi M."/>
            <person name="Weers B.D."/>
            <person name="McKinley B."/>
            <person name="Mattison A."/>
            <person name="Morishige D.T."/>
            <person name="Grimwood J."/>
            <person name="Schmutz J."/>
            <person name="Mullet J.E."/>
        </authorList>
    </citation>
    <scope>NUCLEOTIDE SEQUENCE [LARGE SCALE GENOMIC DNA]</scope>
    <source>
        <strain evidence="7">cv. BTx623</strain>
    </source>
</reference>
<dbReference type="GO" id="GO:0071555">
    <property type="term" value="P:cell wall organization"/>
    <property type="evidence" value="ECO:0007669"/>
    <property type="project" value="UniProtKB-KW"/>
</dbReference>
<proteinExistence type="inferred from homology"/>
<dbReference type="PANTHER" id="PTHR21562">
    <property type="entry name" value="NOTUM-RELATED"/>
    <property type="match status" value="1"/>
</dbReference>
<dbReference type="EC" id="3.1.1.-" evidence="5"/>
<evidence type="ECO:0000313" key="6">
    <source>
        <dbReference type="EMBL" id="KXG33870.1"/>
    </source>
</evidence>
<comment type="similarity">
    <text evidence="3 5">Belongs to the pectinacetylesterase family.</text>
</comment>
<keyword evidence="5" id="KW-0964">Secreted</keyword>
<dbReference type="Proteomes" id="UP000000768">
    <property type="component" value="Chromosome 3"/>
</dbReference>
<dbReference type="PANTHER" id="PTHR21562:SF53">
    <property type="entry name" value="PECTIN ACETYLESTERASE"/>
    <property type="match status" value="1"/>
</dbReference>
<evidence type="ECO:0000313" key="7">
    <source>
        <dbReference type="Proteomes" id="UP000000768"/>
    </source>
</evidence>
<sequence length="355" mass="39111">MGHGHGGNVPGPAGRLRSLTTCGNGGGGLFSGAHRADAPHRREGEGRSVLGWKPAGLPLSERFRLRISQLDRISSDFYNWNKVFVRYCDGASFSGDAEGEAQDGTKLFFRGSRIWDAVVDELMGKGMDTAKQALLAGCSAGGLATLVHCDNFRARFPQEVPVKCLPDGGFFLDIKDLSGERHMRSMFSGVVQLQNVSKVLPKDCLAKKDPTECFFPAELVKSISTPTFIVNSEYDSWQIANVVAPDGSYPGDTWSNCRANIQNCSSKQIDVLHGFRREFIRDLKVAEGERGWGLFIDSCFTHCQTQSSDRWHSPTSPRLGNQTVAEAVGDWYFGRRRVVKQIDCKYPCNPTCSSQ</sequence>
<evidence type="ECO:0000256" key="4">
    <source>
        <dbReference type="ARBA" id="ARBA00022512"/>
    </source>
</evidence>
<dbReference type="ExpressionAtlas" id="A0A1B6Q7I0">
    <property type="expression patterns" value="baseline and differential"/>
</dbReference>
<keyword evidence="5" id="KW-0378">Hydrolase</keyword>
<keyword evidence="4 5" id="KW-0134">Cell wall</keyword>
<keyword evidence="5" id="KW-0961">Cell wall biogenesis/degradation</keyword>
<reference evidence="6 7" key="1">
    <citation type="journal article" date="2009" name="Nature">
        <title>The Sorghum bicolor genome and the diversification of grasses.</title>
        <authorList>
            <person name="Paterson A.H."/>
            <person name="Bowers J.E."/>
            <person name="Bruggmann R."/>
            <person name="Dubchak I."/>
            <person name="Grimwood J."/>
            <person name="Gundlach H."/>
            <person name="Haberer G."/>
            <person name="Hellsten U."/>
            <person name="Mitros T."/>
            <person name="Poliakov A."/>
            <person name="Schmutz J."/>
            <person name="Spannagl M."/>
            <person name="Tang H."/>
            <person name="Wang X."/>
            <person name="Wicker T."/>
            <person name="Bharti A.K."/>
            <person name="Chapman J."/>
            <person name="Feltus F.A."/>
            <person name="Gowik U."/>
            <person name="Grigoriev I.V."/>
            <person name="Lyons E."/>
            <person name="Maher C.A."/>
            <person name="Martis M."/>
            <person name="Narechania A."/>
            <person name="Otillar R.P."/>
            <person name="Penning B.W."/>
            <person name="Salamov A.A."/>
            <person name="Wang Y."/>
            <person name="Zhang L."/>
            <person name="Carpita N.C."/>
            <person name="Freeling M."/>
            <person name="Gingle A.R."/>
            <person name="Hash C.T."/>
            <person name="Keller B."/>
            <person name="Klein P."/>
            <person name="Kresovich S."/>
            <person name="McCann M.C."/>
            <person name="Ming R."/>
            <person name="Peterson D.G."/>
            <person name="Mehboob-ur-Rahman"/>
            <person name="Ware D."/>
            <person name="Westhoff P."/>
            <person name="Mayer K.F."/>
            <person name="Messing J."/>
            <person name="Rokhsar D.S."/>
        </authorList>
    </citation>
    <scope>NUCLEOTIDE SEQUENCE [LARGE SCALE GENOMIC DNA]</scope>
    <source>
        <strain evidence="7">cv. BTx623</strain>
    </source>
</reference>
<evidence type="ECO:0000256" key="5">
    <source>
        <dbReference type="RuleBase" id="RU363114"/>
    </source>
</evidence>
<evidence type="ECO:0000256" key="1">
    <source>
        <dbReference type="ARBA" id="ARBA00003534"/>
    </source>
</evidence>
<dbReference type="EMBL" id="CM000762">
    <property type="protein sequence ID" value="KXG33870.1"/>
    <property type="molecule type" value="Genomic_DNA"/>
</dbReference>
<dbReference type="InterPro" id="IPR004963">
    <property type="entry name" value="PAE/NOTUM"/>
</dbReference>
<organism evidence="6 7">
    <name type="scientific">Sorghum bicolor</name>
    <name type="common">Sorghum</name>
    <name type="synonym">Sorghum vulgare</name>
    <dbReference type="NCBI Taxonomy" id="4558"/>
    <lineage>
        <taxon>Eukaryota</taxon>
        <taxon>Viridiplantae</taxon>
        <taxon>Streptophyta</taxon>
        <taxon>Embryophyta</taxon>
        <taxon>Tracheophyta</taxon>
        <taxon>Spermatophyta</taxon>
        <taxon>Magnoliopsida</taxon>
        <taxon>Liliopsida</taxon>
        <taxon>Poales</taxon>
        <taxon>Poaceae</taxon>
        <taxon>PACMAD clade</taxon>
        <taxon>Panicoideae</taxon>
        <taxon>Andropogonodae</taxon>
        <taxon>Andropogoneae</taxon>
        <taxon>Sorghinae</taxon>
        <taxon>Sorghum</taxon>
    </lineage>
</organism>
<dbReference type="AlphaFoldDB" id="A0A1B6Q7I0"/>
<comment type="function">
    <text evidence="1 5">Hydrolyzes acetyl esters in homogalacturonan regions of pectin. In type I primary cell wall, galacturonic acid residues of pectin can be acetylated at the O-2 and O-3 positions. Decreasing the degree of acetylation of pectin gels in vitro alters their physical properties.</text>
</comment>
<evidence type="ECO:0000256" key="3">
    <source>
        <dbReference type="ARBA" id="ARBA00005784"/>
    </source>
</evidence>
<dbReference type="Gramene" id="KXG33870">
    <property type="protein sequence ID" value="KXG33870"/>
    <property type="gene ID" value="SORBI_3003G384700"/>
</dbReference>
<dbReference type="Pfam" id="PF03283">
    <property type="entry name" value="PAE"/>
    <property type="match status" value="1"/>
</dbReference>
<name>A0A1B6Q7I0_SORBI</name>
<comment type="subcellular location">
    <subcellularLocation>
        <location evidence="2 5">Secreted</location>
        <location evidence="2 5">Cell wall</location>
    </subcellularLocation>
</comment>
<protein>
    <recommendedName>
        <fullName evidence="5">Pectin acetylesterase</fullName>
        <ecNumber evidence="5">3.1.1.-</ecNumber>
    </recommendedName>
</protein>
<accession>A0A1B6Q7I0</accession>
<keyword evidence="7" id="KW-1185">Reference proteome</keyword>